<dbReference type="eggNOG" id="COG0845">
    <property type="taxonomic scope" value="Bacteria"/>
</dbReference>
<dbReference type="AlphaFoldDB" id="L0DQ64"/>
<protein>
    <submittedName>
        <fullName evidence="6">RND family efflux transporter, MFP subunit</fullName>
    </submittedName>
</protein>
<accession>L0DQ64</accession>
<dbReference type="Gene3D" id="1.10.287.470">
    <property type="entry name" value="Helix hairpin bin"/>
    <property type="match status" value="1"/>
</dbReference>
<reference evidence="6 7" key="1">
    <citation type="submission" date="2012-02" db="EMBL/GenBank/DDBJ databases">
        <title>Complete sequence of chromosome of Singulisphaera acidiphila DSM 18658.</title>
        <authorList>
            <consortium name="US DOE Joint Genome Institute (JGI-PGF)"/>
            <person name="Lucas S."/>
            <person name="Copeland A."/>
            <person name="Lapidus A."/>
            <person name="Glavina del Rio T."/>
            <person name="Dalin E."/>
            <person name="Tice H."/>
            <person name="Bruce D."/>
            <person name="Goodwin L."/>
            <person name="Pitluck S."/>
            <person name="Peters L."/>
            <person name="Ovchinnikova G."/>
            <person name="Chertkov O."/>
            <person name="Kyrpides N."/>
            <person name="Mavromatis K."/>
            <person name="Ivanova N."/>
            <person name="Brettin T."/>
            <person name="Detter J.C."/>
            <person name="Han C."/>
            <person name="Larimer F."/>
            <person name="Land M."/>
            <person name="Hauser L."/>
            <person name="Markowitz V."/>
            <person name="Cheng J.-F."/>
            <person name="Hugenholtz P."/>
            <person name="Woyke T."/>
            <person name="Wu D."/>
            <person name="Tindall B."/>
            <person name="Pomrenke H."/>
            <person name="Brambilla E."/>
            <person name="Klenk H.-P."/>
            <person name="Eisen J.A."/>
        </authorList>
    </citation>
    <scope>NUCLEOTIDE SEQUENCE [LARGE SCALE GENOMIC DNA]</scope>
    <source>
        <strain evidence="7">ATCC BAA-1392 / DSM 18658 / VKM B-2454 / MOB10</strain>
    </source>
</reference>
<feature type="transmembrane region" description="Helical" evidence="3">
    <location>
        <begin position="31"/>
        <end position="51"/>
    </location>
</feature>
<keyword evidence="3" id="KW-0812">Transmembrane</keyword>
<organism evidence="6 7">
    <name type="scientific">Singulisphaera acidiphila (strain ATCC BAA-1392 / DSM 18658 / VKM B-2454 / MOB10)</name>
    <dbReference type="NCBI Taxonomy" id="886293"/>
    <lineage>
        <taxon>Bacteria</taxon>
        <taxon>Pseudomonadati</taxon>
        <taxon>Planctomycetota</taxon>
        <taxon>Planctomycetia</taxon>
        <taxon>Isosphaerales</taxon>
        <taxon>Isosphaeraceae</taxon>
        <taxon>Singulisphaera</taxon>
    </lineage>
</organism>
<evidence type="ECO:0000313" key="6">
    <source>
        <dbReference type="EMBL" id="AGA30970.1"/>
    </source>
</evidence>
<dbReference type="PANTHER" id="PTHR30469">
    <property type="entry name" value="MULTIDRUG RESISTANCE PROTEIN MDTA"/>
    <property type="match status" value="1"/>
</dbReference>
<feature type="domain" description="Multidrug resistance protein MdtA-like barrel-sandwich hybrid" evidence="4">
    <location>
        <begin position="104"/>
        <end position="254"/>
    </location>
</feature>
<evidence type="ECO:0000313" key="7">
    <source>
        <dbReference type="Proteomes" id="UP000010798"/>
    </source>
</evidence>
<dbReference type="EMBL" id="CP003364">
    <property type="protein sequence ID" value="AGA30970.1"/>
    <property type="molecule type" value="Genomic_DNA"/>
</dbReference>
<dbReference type="KEGG" id="saci:Sinac_6914"/>
<dbReference type="STRING" id="886293.Sinac_6914"/>
<dbReference type="NCBIfam" id="TIGR01730">
    <property type="entry name" value="RND_mfp"/>
    <property type="match status" value="1"/>
</dbReference>
<evidence type="ECO:0000256" key="1">
    <source>
        <dbReference type="ARBA" id="ARBA00009477"/>
    </source>
</evidence>
<gene>
    <name evidence="6" type="ordered locus">Sinac_6914</name>
</gene>
<dbReference type="HOGENOM" id="CLU_018816_1_4_0"/>
<evidence type="ECO:0000256" key="3">
    <source>
        <dbReference type="SAM" id="Phobius"/>
    </source>
</evidence>
<dbReference type="PANTHER" id="PTHR30469:SF37">
    <property type="entry name" value="RAGD PROTEIN"/>
    <property type="match status" value="1"/>
</dbReference>
<evidence type="ECO:0000259" key="4">
    <source>
        <dbReference type="Pfam" id="PF25917"/>
    </source>
</evidence>
<dbReference type="OrthoDB" id="266524at2"/>
<dbReference type="Pfam" id="PF25954">
    <property type="entry name" value="Beta-barrel_RND_2"/>
    <property type="match status" value="1"/>
</dbReference>
<comment type="similarity">
    <text evidence="1">Belongs to the membrane fusion protein (MFP) (TC 8.A.1) family.</text>
</comment>
<dbReference type="GO" id="GO:1990281">
    <property type="term" value="C:efflux pump complex"/>
    <property type="evidence" value="ECO:0007669"/>
    <property type="project" value="TreeGrafter"/>
</dbReference>
<feature type="region of interest" description="Disordered" evidence="2">
    <location>
        <begin position="1"/>
        <end position="24"/>
    </location>
</feature>
<keyword evidence="3" id="KW-1133">Transmembrane helix</keyword>
<dbReference type="GO" id="GO:0015562">
    <property type="term" value="F:efflux transmembrane transporter activity"/>
    <property type="evidence" value="ECO:0007669"/>
    <property type="project" value="TreeGrafter"/>
</dbReference>
<dbReference type="Proteomes" id="UP000010798">
    <property type="component" value="Chromosome"/>
</dbReference>
<dbReference type="SUPFAM" id="SSF111369">
    <property type="entry name" value="HlyD-like secretion proteins"/>
    <property type="match status" value="1"/>
</dbReference>
<keyword evidence="7" id="KW-1185">Reference proteome</keyword>
<dbReference type="InterPro" id="IPR058625">
    <property type="entry name" value="MdtA-like_BSH"/>
</dbReference>
<feature type="domain" description="CusB-like beta-barrel" evidence="5">
    <location>
        <begin position="266"/>
        <end position="338"/>
    </location>
</feature>
<keyword evidence="3" id="KW-0472">Membrane</keyword>
<dbReference type="RefSeq" id="WP_015250042.1">
    <property type="nucleotide sequence ID" value="NC_019892.1"/>
</dbReference>
<proteinExistence type="inferred from homology"/>
<name>L0DQ64_SINAD</name>
<dbReference type="InterPro" id="IPR006143">
    <property type="entry name" value="RND_pump_MFP"/>
</dbReference>
<sequence>MTTVNLIPDHSLPGVGAPAEQPKPARSRTPVFAVLGLLVLGGGGLGSLYVVGRQPRREQRASLYAETAEAIASRPRVQISVPFRKDKPADLTLPGEIRAFQDTNVFARTDGYVKRYLVDIGDKVEAGALLAEIDTPELDQELKQAQALLAQSKANRQLAESRLELAALTLRRSQQLNSRGAETRQVLDEYTAEFKVAEATLLTAAADIEAKAASANRLAELQKFQKVLAPFRGVITERNVDTGALISSGSSQPLYRIAQTDKLKVYVNVPQANSIGIKAGQHAEVLVREQPNRKFVGNVTRTSGAIETRSRTLLTEVVLPNEKGELYAGMYVKVRFDEAGGRPLLIPATTLVINTLGTRVAVVGPDDSLHYQEVQLGRDYGQDVEILQGLSGTERLIQNPTENLVEGVKVEPTEPTLKTASLAGTTSAVSAARH</sequence>
<dbReference type="InterPro" id="IPR058792">
    <property type="entry name" value="Beta-barrel_RND_2"/>
</dbReference>
<dbReference type="Gene3D" id="2.40.420.20">
    <property type="match status" value="1"/>
</dbReference>
<dbReference type="Gene3D" id="2.40.30.170">
    <property type="match status" value="1"/>
</dbReference>
<dbReference type="Pfam" id="PF25917">
    <property type="entry name" value="BSH_RND"/>
    <property type="match status" value="1"/>
</dbReference>
<evidence type="ECO:0000259" key="5">
    <source>
        <dbReference type="Pfam" id="PF25954"/>
    </source>
</evidence>
<evidence type="ECO:0000256" key="2">
    <source>
        <dbReference type="SAM" id="MobiDB-lite"/>
    </source>
</evidence>
<dbReference type="Gene3D" id="2.40.50.100">
    <property type="match status" value="1"/>
</dbReference>